<evidence type="ECO:0000256" key="8">
    <source>
        <dbReference type="ARBA" id="ARBA00023098"/>
    </source>
</evidence>
<keyword evidence="4 13" id="KW-0808">Transferase</keyword>
<dbReference type="EC" id="2.1.3.15" evidence="2"/>
<evidence type="ECO:0000256" key="11">
    <source>
        <dbReference type="SAM" id="MobiDB-lite"/>
    </source>
</evidence>
<evidence type="ECO:0000256" key="9">
    <source>
        <dbReference type="ARBA" id="ARBA00023160"/>
    </source>
</evidence>
<keyword evidence="5" id="KW-0547">Nucleotide-binding</keyword>
<dbReference type="PROSITE" id="PS50989">
    <property type="entry name" value="COA_CT_CTER"/>
    <property type="match status" value="1"/>
</dbReference>
<organism evidence="13 14">
    <name type="scientific">Lacticaseibacillus huelsenbergensis</name>
    <dbReference type="NCBI Taxonomy" id="3035291"/>
    <lineage>
        <taxon>Bacteria</taxon>
        <taxon>Bacillati</taxon>
        <taxon>Bacillota</taxon>
        <taxon>Bacilli</taxon>
        <taxon>Lactobacillales</taxon>
        <taxon>Lactobacillaceae</taxon>
        <taxon>Lacticaseibacillus</taxon>
    </lineage>
</organism>
<dbReference type="EMBL" id="CP120687">
    <property type="protein sequence ID" value="WFB40603.1"/>
    <property type="molecule type" value="Genomic_DNA"/>
</dbReference>
<keyword evidence="8" id="KW-0443">Lipid metabolism</keyword>
<gene>
    <name evidence="13" type="ORF">LHUE1_000222</name>
</gene>
<protein>
    <recommendedName>
        <fullName evidence="2">acetyl-CoA carboxytransferase</fullName>
        <ecNumber evidence="2">2.1.3.15</ecNumber>
    </recommendedName>
</protein>
<dbReference type="PANTHER" id="PTHR42853">
    <property type="entry name" value="ACETYL-COENZYME A CARBOXYLASE CARBOXYL TRANSFERASE SUBUNIT ALPHA"/>
    <property type="match status" value="1"/>
</dbReference>
<dbReference type="Pfam" id="PF03255">
    <property type="entry name" value="ACCA"/>
    <property type="match status" value="1"/>
</dbReference>
<evidence type="ECO:0000256" key="1">
    <source>
        <dbReference type="ARBA" id="ARBA00004956"/>
    </source>
</evidence>
<evidence type="ECO:0000259" key="12">
    <source>
        <dbReference type="PROSITE" id="PS50989"/>
    </source>
</evidence>
<feature type="region of interest" description="Disordered" evidence="11">
    <location>
        <begin position="1"/>
        <end position="21"/>
    </location>
</feature>
<dbReference type="SUPFAM" id="SSF52096">
    <property type="entry name" value="ClpP/crotonase"/>
    <property type="match status" value="1"/>
</dbReference>
<evidence type="ECO:0000256" key="6">
    <source>
        <dbReference type="ARBA" id="ARBA00022832"/>
    </source>
</evidence>
<dbReference type="Gene3D" id="3.90.226.10">
    <property type="entry name" value="2-enoyl-CoA Hydratase, Chain A, domain 1"/>
    <property type="match status" value="1"/>
</dbReference>
<dbReference type="PRINTS" id="PR01069">
    <property type="entry name" value="ACCCTRFRASEA"/>
</dbReference>
<keyword evidence="9" id="KW-0275">Fatty acid biosynthesis</keyword>
<evidence type="ECO:0000256" key="5">
    <source>
        <dbReference type="ARBA" id="ARBA00022741"/>
    </source>
</evidence>
<keyword evidence="14" id="KW-1185">Reference proteome</keyword>
<evidence type="ECO:0000313" key="13">
    <source>
        <dbReference type="EMBL" id="WFB40603.1"/>
    </source>
</evidence>
<feature type="compositionally biased region" description="Basic residues" evidence="11">
    <location>
        <begin position="1"/>
        <end position="12"/>
    </location>
</feature>
<dbReference type="GO" id="GO:0016740">
    <property type="term" value="F:transferase activity"/>
    <property type="evidence" value="ECO:0007669"/>
    <property type="project" value="UniProtKB-KW"/>
</dbReference>
<evidence type="ECO:0000256" key="10">
    <source>
        <dbReference type="ARBA" id="ARBA00049152"/>
    </source>
</evidence>
<feature type="domain" description="CoA carboxyltransferase C-terminal" evidence="12">
    <location>
        <begin position="17"/>
        <end position="256"/>
    </location>
</feature>
<keyword evidence="3" id="KW-0444">Lipid biosynthesis</keyword>
<dbReference type="InterPro" id="IPR001095">
    <property type="entry name" value="Acetyl_CoA_COase_a_su"/>
</dbReference>
<evidence type="ECO:0000256" key="7">
    <source>
        <dbReference type="ARBA" id="ARBA00022840"/>
    </source>
</evidence>
<evidence type="ECO:0000256" key="4">
    <source>
        <dbReference type="ARBA" id="ARBA00022679"/>
    </source>
</evidence>
<evidence type="ECO:0000256" key="3">
    <source>
        <dbReference type="ARBA" id="ARBA00022516"/>
    </source>
</evidence>
<comment type="catalytic activity">
    <reaction evidence="10">
        <text>N(6)-carboxybiotinyl-L-lysyl-[protein] + acetyl-CoA = N(6)-biotinyl-L-lysyl-[protein] + malonyl-CoA</text>
        <dbReference type="Rhea" id="RHEA:54728"/>
        <dbReference type="Rhea" id="RHEA-COMP:10505"/>
        <dbReference type="Rhea" id="RHEA-COMP:10506"/>
        <dbReference type="ChEBI" id="CHEBI:57288"/>
        <dbReference type="ChEBI" id="CHEBI:57384"/>
        <dbReference type="ChEBI" id="CHEBI:83144"/>
        <dbReference type="ChEBI" id="CHEBI:83145"/>
        <dbReference type="EC" id="2.1.3.15"/>
    </reaction>
</comment>
<proteinExistence type="predicted"/>
<evidence type="ECO:0000313" key="14">
    <source>
        <dbReference type="Proteomes" id="UP001220228"/>
    </source>
</evidence>
<keyword evidence="7" id="KW-0067">ATP-binding</keyword>
<accession>A0ABY8DUE5</accession>
<name>A0ABY8DUE5_9LACO</name>
<sequence length="276" mass="29883">MPHHLFPPKHQSKQGGPFRMPKKETSAYATVQAARAPRPYQTRELINGLVTNFHEFHGDRQSHDDPAVIGGIGWLDQQAVTVIATDKGNDLTERLQTHFGSPEPWGYRKALRLMKQAAKFHRPIVTLINTPGAYPGKEAEANGQGAAIADLLVACADLPTPILAILVGEGGSGGALALAFGDEVWMTDKSMYSILSPEGFAAILWKDASRAKEAAEVMQLTPQDLLAKGVCDRIVPDTGADFPAALKAAVKPKLAELTAMDPQSLVAKRQARFRQF</sequence>
<dbReference type="PANTHER" id="PTHR42853:SF3">
    <property type="entry name" value="ACETYL-COENZYME A CARBOXYLASE CARBOXYL TRANSFERASE SUBUNIT ALPHA, CHLOROPLASTIC"/>
    <property type="match status" value="1"/>
</dbReference>
<keyword evidence="6" id="KW-0276">Fatty acid metabolism</keyword>
<dbReference type="Proteomes" id="UP001220228">
    <property type="component" value="Chromosome"/>
</dbReference>
<reference evidence="13 14" key="1">
    <citation type="submission" date="2023-03" db="EMBL/GenBank/DDBJ databases">
        <authorList>
            <person name="Ruckert-Reed C."/>
        </authorList>
    </citation>
    <scope>NUCLEOTIDE SEQUENCE [LARGE SCALE GENOMIC DNA]</scope>
    <source>
        <strain evidence="13 14">DSM 115425</strain>
    </source>
</reference>
<comment type="pathway">
    <text evidence="1">Lipid metabolism; malonyl-CoA biosynthesis; malonyl-CoA from acetyl-CoA: step 1/1.</text>
</comment>
<dbReference type="InterPro" id="IPR029045">
    <property type="entry name" value="ClpP/crotonase-like_dom_sf"/>
</dbReference>
<dbReference type="InterPro" id="IPR011763">
    <property type="entry name" value="COA_CT_C"/>
</dbReference>
<dbReference type="RefSeq" id="WP_277848186.1">
    <property type="nucleotide sequence ID" value="NZ_CP120687.1"/>
</dbReference>
<evidence type="ECO:0000256" key="2">
    <source>
        <dbReference type="ARBA" id="ARBA00011883"/>
    </source>
</evidence>
<dbReference type="NCBIfam" id="NF041504">
    <property type="entry name" value="AccA_sub"/>
    <property type="match status" value="1"/>
</dbReference>